<dbReference type="InterPro" id="IPR001078">
    <property type="entry name" value="2-oxoacid_DH_actylTfrase"/>
</dbReference>
<dbReference type="Gene3D" id="4.10.320.10">
    <property type="entry name" value="E3-binding domain"/>
    <property type="match status" value="1"/>
</dbReference>
<evidence type="ECO:0000256" key="2">
    <source>
        <dbReference type="ARBA" id="ARBA00004052"/>
    </source>
</evidence>
<evidence type="ECO:0000256" key="9">
    <source>
        <dbReference type="ARBA" id="ARBA00052761"/>
    </source>
</evidence>
<proteinExistence type="inferred from homology"/>
<dbReference type="EMBL" id="VBOY01000082">
    <property type="protein sequence ID" value="TMQ64622.1"/>
    <property type="molecule type" value="Genomic_DNA"/>
</dbReference>
<evidence type="ECO:0000313" key="15">
    <source>
        <dbReference type="Proteomes" id="UP000316609"/>
    </source>
</evidence>
<feature type="compositionally biased region" description="Pro residues" evidence="11">
    <location>
        <begin position="187"/>
        <end position="201"/>
    </location>
</feature>
<accession>A0A538TLX0</accession>
<evidence type="ECO:0000256" key="5">
    <source>
        <dbReference type="ARBA" id="ARBA00022532"/>
    </source>
</evidence>
<dbReference type="GO" id="GO:0005829">
    <property type="term" value="C:cytosol"/>
    <property type="evidence" value="ECO:0007669"/>
    <property type="project" value="TreeGrafter"/>
</dbReference>
<dbReference type="PROSITE" id="PS51826">
    <property type="entry name" value="PSBD"/>
    <property type="match status" value="1"/>
</dbReference>
<evidence type="ECO:0000256" key="1">
    <source>
        <dbReference type="ARBA" id="ARBA00001938"/>
    </source>
</evidence>
<comment type="catalytic activity">
    <reaction evidence="9">
        <text>N(6)-[(R)-dihydrolipoyl]-L-lysyl-[protein] + succinyl-CoA = N(6)-[(R)-S(8)-succinyldihydrolipoyl]-L-lysyl-[protein] + CoA</text>
        <dbReference type="Rhea" id="RHEA:15213"/>
        <dbReference type="Rhea" id="RHEA-COMP:10475"/>
        <dbReference type="Rhea" id="RHEA-COMP:20092"/>
        <dbReference type="ChEBI" id="CHEBI:57287"/>
        <dbReference type="ChEBI" id="CHEBI:57292"/>
        <dbReference type="ChEBI" id="CHEBI:83100"/>
        <dbReference type="ChEBI" id="CHEBI:83120"/>
        <dbReference type="EC" id="2.3.1.61"/>
    </reaction>
</comment>
<dbReference type="InterPro" id="IPR000089">
    <property type="entry name" value="Biotin_lipoyl"/>
</dbReference>
<feature type="compositionally biased region" description="Low complexity" evidence="11">
    <location>
        <begin position="202"/>
        <end position="226"/>
    </location>
</feature>
<dbReference type="SUPFAM" id="SSF52777">
    <property type="entry name" value="CoA-dependent acyltransferases"/>
    <property type="match status" value="1"/>
</dbReference>
<reference evidence="14 15" key="1">
    <citation type="journal article" date="2019" name="Nat. Microbiol.">
        <title>Mediterranean grassland soil C-N compound turnover is dependent on rainfall and depth, and is mediated by genomically divergent microorganisms.</title>
        <authorList>
            <person name="Diamond S."/>
            <person name="Andeer P.F."/>
            <person name="Li Z."/>
            <person name="Crits-Christoph A."/>
            <person name="Burstein D."/>
            <person name="Anantharaman K."/>
            <person name="Lane K.R."/>
            <person name="Thomas B.C."/>
            <person name="Pan C."/>
            <person name="Northen T.R."/>
            <person name="Banfield J.F."/>
        </authorList>
    </citation>
    <scope>NUCLEOTIDE SEQUENCE [LARGE SCALE GENOMIC DNA]</scope>
    <source>
        <strain evidence="14">WS_8</strain>
    </source>
</reference>
<feature type="domain" description="Peripheral subunit-binding (PSBD)" evidence="13">
    <location>
        <begin position="132"/>
        <end position="169"/>
    </location>
</feature>
<dbReference type="Gene3D" id="3.30.559.10">
    <property type="entry name" value="Chloramphenicol acetyltransferase-like domain"/>
    <property type="match status" value="1"/>
</dbReference>
<dbReference type="NCBIfam" id="NF004309">
    <property type="entry name" value="PRK05704.1"/>
    <property type="match status" value="1"/>
</dbReference>
<keyword evidence="5" id="KW-0816">Tricarboxylic acid cycle</keyword>
<dbReference type="PROSITE" id="PS50968">
    <property type="entry name" value="BIOTINYL_LIPOYL"/>
    <property type="match status" value="1"/>
</dbReference>
<dbReference type="InterPro" id="IPR011053">
    <property type="entry name" value="Single_hybrid_motif"/>
</dbReference>
<evidence type="ECO:0000313" key="14">
    <source>
        <dbReference type="EMBL" id="TMQ64622.1"/>
    </source>
</evidence>
<dbReference type="PANTHER" id="PTHR43416">
    <property type="entry name" value="DIHYDROLIPOYLLYSINE-RESIDUE SUCCINYLTRANSFERASE COMPONENT OF 2-OXOGLUTARATE DEHYDROGENASE COMPLEX, MITOCHONDRIAL-RELATED"/>
    <property type="match status" value="1"/>
</dbReference>
<dbReference type="SUPFAM" id="SSF51230">
    <property type="entry name" value="Single hybrid motif"/>
    <property type="match status" value="1"/>
</dbReference>
<dbReference type="AlphaFoldDB" id="A0A538TLX0"/>
<evidence type="ECO:0000259" key="13">
    <source>
        <dbReference type="PROSITE" id="PS51826"/>
    </source>
</evidence>
<keyword evidence="6 10" id="KW-0808">Transferase</keyword>
<dbReference type="InterPro" id="IPR023213">
    <property type="entry name" value="CAT-like_dom_sf"/>
</dbReference>
<evidence type="ECO:0000259" key="12">
    <source>
        <dbReference type="PROSITE" id="PS50968"/>
    </source>
</evidence>
<dbReference type="Pfam" id="PF00198">
    <property type="entry name" value="2-oxoacid_dh"/>
    <property type="match status" value="1"/>
</dbReference>
<dbReference type="Gene3D" id="2.40.50.100">
    <property type="match status" value="1"/>
</dbReference>
<comment type="function">
    <text evidence="2">E2 component of the 2-oxoglutarate dehydrogenase (OGDH) complex which catalyzes the second step in the conversion of 2-oxoglutarate to succinyl-CoA and CO(2).</text>
</comment>
<dbReference type="InterPro" id="IPR004167">
    <property type="entry name" value="PSBD"/>
</dbReference>
<dbReference type="GO" id="GO:0004149">
    <property type="term" value="F:dihydrolipoyllysine-residue succinyltransferase activity"/>
    <property type="evidence" value="ECO:0007669"/>
    <property type="project" value="UniProtKB-EC"/>
</dbReference>
<sequence>MAIEIRVPRLAESISEAVLVAWLKPDGESVRADEPIATLETDKAAVEIAAEAPGVLRHARALGDTVQVGDVLARLEQGAGAAATPSSPQAGASEPAPAGSAGSPAGLAGRSARAVPGPAARPAASGGGDEPRIGPAVRRMAEEYNLDLGAIEGSGPGGRLLKEDVQRHVESRPANPSSGSAGAAEAPPKPTASPSPAPPPSVTGTSPKPAFVPGAQAPAGGAWPGAATPARDRIRLKIAERMVQAQRTAAILTTFNEVDMTAVMDLRARHRDDFERRHRVRLSYMSFFVRACVLALDQIPELNAEIREGAIVYRRPVHMGIAVGTERGLVVPVVRAAGRRSFPDLEREIARLASAARDNKLTLDELSGGTFSVSNGGVYGSLLSTPILNPPQSGILGMHKIEKRPVVVDDAIVIRPMMYLALSYDHRIVDGEQAVTFLVSVKQRLEDPERMLIEI</sequence>
<feature type="region of interest" description="Disordered" evidence="11">
    <location>
        <begin position="79"/>
        <end position="134"/>
    </location>
</feature>
<feature type="compositionally biased region" description="Low complexity" evidence="11">
    <location>
        <begin position="172"/>
        <end position="186"/>
    </location>
</feature>
<gene>
    <name evidence="14" type="primary">odhB</name>
    <name evidence="14" type="ORF">E6K78_08880</name>
</gene>
<evidence type="ECO:0000256" key="7">
    <source>
        <dbReference type="ARBA" id="ARBA00022823"/>
    </source>
</evidence>
<dbReference type="EC" id="2.3.1.-" evidence="10"/>
<dbReference type="Pfam" id="PF02817">
    <property type="entry name" value="E3_binding"/>
    <property type="match status" value="1"/>
</dbReference>
<comment type="cofactor">
    <cofactor evidence="1 10">
        <name>(R)-lipoate</name>
        <dbReference type="ChEBI" id="CHEBI:83088"/>
    </cofactor>
</comment>
<comment type="similarity">
    <text evidence="4 10">Belongs to the 2-oxoacid dehydrogenase family.</text>
</comment>
<dbReference type="Pfam" id="PF00364">
    <property type="entry name" value="Biotin_lipoyl"/>
    <property type="match status" value="1"/>
</dbReference>
<dbReference type="InterPro" id="IPR003016">
    <property type="entry name" value="2-oxoA_DH_lipoyl-BS"/>
</dbReference>
<dbReference type="InterPro" id="IPR050537">
    <property type="entry name" value="2-oxoacid_dehydrogenase"/>
</dbReference>
<comment type="pathway">
    <text evidence="3">Amino-acid degradation; L-lysine degradation via saccharopine pathway; glutaryl-CoA from L-lysine: step 6/6.</text>
</comment>
<evidence type="ECO:0000256" key="11">
    <source>
        <dbReference type="SAM" id="MobiDB-lite"/>
    </source>
</evidence>
<name>A0A538TLX0_UNCEI</name>
<keyword evidence="7 10" id="KW-0450">Lipoyl</keyword>
<organism evidence="14 15">
    <name type="scientific">Eiseniibacteriota bacterium</name>
    <dbReference type="NCBI Taxonomy" id="2212470"/>
    <lineage>
        <taxon>Bacteria</taxon>
        <taxon>Candidatus Eiseniibacteriota</taxon>
    </lineage>
</organism>
<dbReference type="GO" id="GO:0006099">
    <property type="term" value="P:tricarboxylic acid cycle"/>
    <property type="evidence" value="ECO:0007669"/>
    <property type="project" value="UniProtKB-KW"/>
</dbReference>
<keyword evidence="8 10" id="KW-0012">Acyltransferase</keyword>
<dbReference type="InterPro" id="IPR036625">
    <property type="entry name" value="E3-bd_dom_sf"/>
</dbReference>
<comment type="caution">
    <text evidence="14">The sequence shown here is derived from an EMBL/GenBank/DDBJ whole genome shotgun (WGS) entry which is preliminary data.</text>
</comment>
<dbReference type="SUPFAM" id="SSF47005">
    <property type="entry name" value="Peripheral subunit-binding domain of 2-oxo acid dehydrogenase complex"/>
    <property type="match status" value="1"/>
</dbReference>
<evidence type="ECO:0000256" key="8">
    <source>
        <dbReference type="ARBA" id="ARBA00023315"/>
    </source>
</evidence>
<evidence type="ECO:0000256" key="4">
    <source>
        <dbReference type="ARBA" id="ARBA00007317"/>
    </source>
</evidence>
<protein>
    <recommendedName>
        <fullName evidence="10">Dihydrolipoamide acetyltransferase component of pyruvate dehydrogenase complex</fullName>
        <ecNumber evidence="10">2.3.1.-</ecNumber>
    </recommendedName>
</protein>
<feature type="region of interest" description="Disordered" evidence="11">
    <location>
        <begin position="167"/>
        <end position="226"/>
    </location>
</feature>
<dbReference type="Proteomes" id="UP000316609">
    <property type="component" value="Unassembled WGS sequence"/>
</dbReference>
<dbReference type="PROSITE" id="PS00189">
    <property type="entry name" value="LIPOYL"/>
    <property type="match status" value="1"/>
</dbReference>
<evidence type="ECO:0000256" key="10">
    <source>
        <dbReference type="RuleBase" id="RU003423"/>
    </source>
</evidence>
<dbReference type="PANTHER" id="PTHR43416:SF5">
    <property type="entry name" value="DIHYDROLIPOYLLYSINE-RESIDUE SUCCINYLTRANSFERASE COMPONENT OF 2-OXOGLUTARATE DEHYDROGENASE COMPLEX, MITOCHONDRIAL"/>
    <property type="match status" value="1"/>
</dbReference>
<evidence type="ECO:0000256" key="3">
    <source>
        <dbReference type="ARBA" id="ARBA00005145"/>
    </source>
</evidence>
<dbReference type="CDD" id="cd06849">
    <property type="entry name" value="lipoyl_domain"/>
    <property type="match status" value="1"/>
</dbReference>
<feature type="compositionally biased region" description="Low complexity" evidence="11">
    <location>
        <begin position="85"/>
        <end position="124"/>
    </location>
</feature>
<evidence type="ECO:0000256" key="6">
    <source>
        <dbReference type="ARBA" id="ARBA00022679"/>
    </source>
</evidence>
<feature type="domain" description="Lipoyl-binding" evidence="12">
    <location>
        <begin position="2"/>
        <end position="76"/>
    </location>
</feature>